<dbReference type="Pfam" id="PF06169">
    <property type="entry name" value="DUF982"/>
    <property type="match status" value="1"/>
</dbReference>
<dbReference type="Proteomes" id="UP000254939">
    <property type="component" value="Unassembled WGS sequence"/>
</dbReference>
<dbReference type="RefSeq" id="WP_189635633.1">
    <property type="nucleotide sequence ID" value="NZ_KZ857259.1"/>
</dbReference>
<organism evidence="1 2">
    <name type="scientific">Rhizobium grahamii</name>
    <dbReference type="NCBI Taxonomy" id="1120045"/>
    <lineage>
        <taxon>Bacteria</taxon>
        <taxon>Pseudomonadati</taxon>
        <taxon>Pseudomonadota</taxon>
        <taxon>Alphaproteobacteria</taxon>
        <taxon>Hyphomicrobiales</taxon>
        <taxon>Rhizobiaceae</taxon>
        <taxon>Rhizobium/Agrobacterium group</taxon>
        <taxon>Rhizobium</taxon>
    </lineage>
</organism>
<dbReference type="AlphaFoldDB" id="A0A370KQL2"/>
<evidence type="ECO:0008006" key="3">
    <source>
        <dbReference type="Google" id="ProtNLM"/>
    </source>
</evidence>
<gene>
    <name evidence="1" type="ORF">B5K06_13150</name>
</gene>
<protein>
    <recommendedName>
        <fullName evidence="3">DUF982 domain-containing protein</fullName>
    </recommendedName>
</protein>
<sequence length="106" mass="11622">MEAATLLKGYPLDIVITRTLRFGEVELPDSAWDVPVNVNFPHQDNQVVCGPFEAMTCLTDRWPNMSGLKFLRARMACKAALDGRLSANDARVIFVEAVGEAGGKAR</sequence>
<proteinExistence type="predicted"/>
<name>A0A370KQL2_9HYPH</name>
<dbReference type="EMBL" id="NAAC01000015">
    <property type="protein sequence ID" value="RDJ11239.1"/>
    <property type="molecule type" value="Genomic_DNA"/>
</dbReference>
<evidence type="ECO:0000313" key="1">
    <source>
        <dbReference type="EMBL" id="RDJ11239.1"/>
    </source>
</evidence>
<accession>A0A370KQL2</accession>
<reference evidence="1 2" key="1">
    <citation type="submission" date="2017-03" db="EMBL/GenBank/DDBJ databases">
        <title>Genome analysis of Rhizobial strains effectives or ineffectives for nitrogen fixation isolated from bean seeds.</title>
        <authorList>
            <person name="Peralta H."/>
            <person name="Aguilar-Vera A."/>
            <person name="Mora Y."/>
            <person name="Vargas-Lagunas C."/>
            <person name="Girard L."/>
            <person name="Mora J."/>
        </authorList>
    </citation>
    <scope>NUCLEOTIDE SEQUENCE [LARGE SCALE GENOMIC DNA]</scope>
    <source>
        <strain evidence="1 2">CCGM3</strain>
    </source>
</reference>
<dbReference type="Gene3D" id="6.10.250.730">
    <property type="match status" value="1"/>
</dbReference>
<comment type="caution">
    <text evidence="1">The sequence shown here is derived from an EMBL/GenBank/DDBJ whole genome shotgun (WGS) entry which is preliminary data.</text>
</comment>
<dbReference type="InterPro" id="IPR010385">
    <property type="entry name" value="DUF982"/>
</dbReference>
<evidence type="ECO:0000313" key="2">
    <source>
        <dbReference type="Proteomes" id="UP000254939"/>
    </source>
</evidence>